<name>A0A0F9HVY4_9ZZZZ</name>
<accession>A0A0F9HVY4</accession>
<proteinExistence type="predicted"/>
<evidence type="ECO:0000313" key="1">
    <source>
        <dbReference type="EMBL" id="KKL85795.1"/>
    </source>
</evidence>
<protein>
    <submittedName>
        <fullName evidence="1">Uncharacterized protein</fullName>
    </submittedName>
</protein>
<sequence length="253" mass="28292">MSDTEKSAERLHPEPWAEYKDGVVAIHFYKKGGNFDKPELWGTTLSHCFKVDSPAVGEAIVQRINSDNGMTDIADDALDSLASAAQEIERLKAWVNDLQAGMYINCVYCGHRYGPDDEVPESMADVLKEHVEQCPEHPMSKVKKDCERLEGAVQMAINAIEGGEKMSSGISRQQFGIGFVNMLKESLKGGYRDSAMDLLKKHIEWQEEAREKNEALVQGLERVIQQCEEGDFSQVDWRSTIARIAKEAINPDG</sequence>
<dbReference type="AlphaFoldDB" id="A0A0F9HVY4"/>
<dbReference type="EMBL" id="LAZR01021303">
    <property type="protein sequence ID" value="KKL85795.1"/>
    <property type="molecule type" value="Genomic_DNA"/>
</dbReference>
<gene>
    <name evidence="1" type="ORF">LCGC14_1951120</name>
</gene>
<reference evidence="1" key="1">
    <citation type="journal article" date="2015" name="Nature">
        <title>Complex archaea that bridge the gap between prokaryotes and eukaryotes.</title>
        <authorList>
            <person name="Spang A."/>
            <person name="Saw J.H."/>
            <person name="Jorgensen S.L."/>
            <person name="Zaremba-Niedzwiedzka K."/>
            <person name="Martijn J."/>
            <person name="Lind A.E."/>
            <person name="van Eijk R."/>
            <person name="Schleper C."/>
            <person name="Guy L."/>
            <person name="Ettema T.J."/>
        </authorList>
    </citation>
    <scope>NUCLEOTIDE SEQUENCE</scope>
</reference>
<organism evidence="1">
    <name type="scientific">marine sediment metagenome</name>
    <dbReference type="NCBI Taxonomy" id="412755"/>
    <lineage>
        <taxon>unclassified sequences</taxon>
        <taxon>metagenomes</taxon>
        <taxon>ecological metagenomes</taxon>
    </lineage>
</organism>
<comment type="caution">
    <text evidence="1">The sequence shown here is derived from an EMBL/GenBank/DDBJ whole genome shotgun (WGS) entry which is preliminary data.</text>
</comment>